<reference evidence="2 3" key="1">
    <citation type="submission" date="2022-12" db="EMBL/GenBank/DDBJ databases">
        <title>Chromosome-scale assembly of the Ensete ventricosum genome.</title>
        <authorList>
            <person name="Dussert Y."/>
            <person name="Stocks J."/>
            <person name="Wendawek A."/>
            <person name="Woldeyes F."/>
            <person name="Nichols R.A."/>
            <person name="Borrell J.S."/>
        </authorList>
    </citation>
    <scope>NUCLEOTIDE SEQUENCE [LARGE SCALE GENOMIC DNA]</scope>
    <source>
        <strain evidence="3">cv. Maze</strain>
        <tissue evidence="2">Seeds</tissue>
    </source>
</reference>
<protein>
    <submittedName>
        <fullName evidence="2">Uncharacterized protein</fullName>
    </submittedName>
</protein>
<dbReference type="Proteomes" id="UP001222027">
    <property type="component" value="Unassembled WGS sequence"/>
</dbReference>
<evidence type="ECO:0000256" key="1">
    <source>
        <dbReference type="SAM" id="MobiDB-lite"/>
    </source>
</evidence>
<dbReference type="EMBL" id="JAQQAF010000009">
    <property type="protein sequence ID" value="KAJ8461711.1"/>
    <property type="molecule type" value="Genomic_DNA"/>
</dbReference>
<feature type="region of interest" description="Disordered" evidence="1">
    <location>
        <begin position="1"/>
        <end position="32"/>
    </location>
</feature>
<accession>A0AAV8P237</accession>
<comment type="caution">
    <text evidence="2">The sequence shown here is derived from an EMBL/GenBank/DDBJ whole genome shotgun (WGS) entry which is preliminary data.</text>
</comment>
<organism evidence="2 3">
    <name type="scientific">Ensete ventricosum</name>
    <name type="common">Abyssinian banana</name>
    <name type="synonym">Musa ensete</name>
    <dbReference type="NCBI Taxonomy" id="4639"/>
    <lineage>
        <taxon>Eukaryota</taxon>
        <taxon>Viridiplantae</taxon>
        <taxon>Streptophyta</taxon>
        <taxon>Embryophyta</taxon>
        <taxon>Tracheophyta</taxon>
        <taxon>Spermatophyta</taxon>
        <taxon>Magnoliopsida</taxon>
        <taxon>Liliopsida</taxon>
        <taxon>Zingiberales</taxon>
        <taxon>Musaceae</taxon>
        <taxon>Ensete</taxon>
    </lineage>
</organism>
<evidence type="ECO:0000313" key="3">
    <source>
        <dbReference type="Proteomes" id="UP001222027"/>
    </source>
</evidence>
<name>A0AAV8P237_ENSVE</name>
<feature type="compositionally biased region" description="Basic and acidic residues" evidence="1">
    <location>
        <begin position="15"/>
        <end position="32"/>
    </location>
</feature>
<sequence length="74" mass="8471">MWTTAAAPTATAGGNHRDAVNRHPEEPPCRKKFRDVPDQLRYQRLGLLSLEDARRWCGQWNLFGLESAFESSQE</sequence>
<evidence type="ECO:0000313" key="2">
    <source>
        <dbReference type="EMBL" id="KAJ8461711.1"/>
    </source>
</evidence>
<keyword evidence="3" id="KW-1185">Reference proteome</keyword>
<dbReference type="AlphaFoldDB" id="A0AAV8P237"/>
<feature type="compositionally biased region" description="Low complexity" evidence="1">
    <location>
        <begin position="1"/>
        <end position="12"/>
    </location>
</feature>
<gene>
    <name evidence="2" type="ORF">OPV22_034637</name>
</gene>
<proteinExistence type="predicted"/>